<dbReference type="RefSeq" id="WP_117997087.1">
    <property type="nucleotide sequence ID" value="NZ_QRWI01000006.1"/>
</dbReference>
<dbReference type="Proteomes" id="UP000285290">
    <property type="component" value="Unassembled WGS sequence"/>
</dbReference>
<evidence type="ECO:0000313" key="2">
    <source>
        <dbReference type="EMBL" id="RHE32165.1"/>
    </source>
</evidence>
<proteinExistence type="predicted"/>
<protein>
    <recommendedName>
        <fullName evidence="1">DUF4935 domain-containing protein</fullName>
    </recommendedName>
</protein>
<dbReference type="Pfam" id="PF16289">
    <property type="entry name" value="PIN_12"/>
    <property type="match status" value="1"/>
</dbReference>
<evidence type="ECO:0000313" key="3">
    <source>
        <dbReference type="Proteomes" id="UP000285290"/>
    </source>
</evidence>
<name>A0A414ITY9_9FIRM</name>
<reference evidence="2 3" key="1">
    <citation type="submission" date="2018-08" db="EMBL/GenBank/DDBJ databases">
        <title>A genome reference for cultivated species of the human gut microbiota.</title>
        <authorList>
            <person name="Zou Y."/>
            <person name="Xue W."/>
            <person name="Luo G."/>
        </authorList>
    </citation>
    <scope>NUCLEOTIDE SEQUENCE [LARGE SCALE GENOMIC DNA]</scope>
    <source>
        <strain evidence="2 3">AM29-10</strain>
    </source>
</reference>
<gene>
    <name evidence="2" type="ORF">DW753_07940</name>
</gene>
<feature type="domain" description="DUF4935" evidence="1">
    <location>
        <begin position="4"/>
        <end position="180"/>
    </location>
</feature>
<accession>A0A414ITY9</accession>
<evidence type="ECO:0000259" key="1">
    <source>
        <dbReference type="Pfam" id="PF16289"/>
    </source>
</evidence>
<dbReference type="InterPro" id="IPR032557">
    <property type="entry name" value="DUF4935"/>
</dbReference>
<organism evidence="2 3">
    <name type="scientific">Agathobacter rectalis</name>
    <dbReference type="NCBI Taxonomy" id="39491"/>
    <lineage>
        <taxon>Bacteria</taxon>
        <taxon>Bacillati</taxon>
        <taxon>Bacillota</taxon>
        <taxon>Clostridia</taxon>
        <taxon>Lachnospirales</taxon>
        <taxon>Lachnospiraceae</taxon>
        <taxon>Agathobacter</taxon>
    </lineage>
</organism>
<dbReference type="EMBL" id="QSKC01000008">
    <property type="protein sequence ID" value="RHE32165.1"/>
    <property type="molecule type" value="Genomic_DNA"/>
</dbReference>
<comment type="caution">
    <text evidence="2">The sequence shown here is derived from an EMBL/GenBank/DDBJ whole genome shotgun (WGS) entry which is preliminary data.</text>
</comment>
<sequence>MINLFIDTNIWLAMFHLSKDDLKELNKLKELIGKEIKIYIPRQVRCEYLRNRDSKIKDALDKFKITDVQFPNLVKCYDEYNDLKKKFDELKKEHSLLVGKITNDVLEQNTPADIAISELFNKTEIIECSNDIVNKAKSRYDLGNPPGKKNSYGDAVNWECLLENIPDGEDLYFISDDKDYCSELCKDKFNIYLTTEWESIKKSQIYFYRSLHDFLLNKYKDYNIILEQYKEQLISELYESSSFIETHSIISKLMDYSDLSQKNISDICMAAMENNQINWIIHDNDISTFYKKILEDFEGEDESVLNVKKMLDD</sequence>
<dbReference type="AlphaFoldDB" id="A0A414ITY9"/>